<dbReference type="GO" id="GO:0001786">
    <property type="term" value="F:phosphatidylserine binding"/>
    <property type="evidence" value="ECO:0007669"/>
    <property type="project" value="TreeGrafter"/>
</dbReference>
<dbReference type="GO" id="GO:0070382">
    <property type="term" value="C:exocytic vesicle"/>
    <property type="evidence" value="ECO:0007669"/>
    <property type="project" value="TreeGrafter"/>
</dbReference>
<keyword evidence="2" id="KW-0812">Transmembrane</keyword>
<dbReference type="GO" id="GO:0000149">
    <property type="term" value="F:SNARE binding"/>
    <property type="evidence" value="ECO:0007669"/>
    <property type="project" value="TreeGrafter"/>
</dbReference>
<dbReference type="GO" id="GO:0005509">
    <property type="term" value="F:calcium ion binding"/>
    <property type="evidence" value="ECO:0007669"/>
    <property type="project" value="TreeGrafter"/>
</dbReference>
<dbReference type="Proteomes" id="UP001153712">
    <property type="component" value="Chromosome 3"/>
</dbReference>
<dbReference type="GO" id="GO:0005544">
    <property type="term" value="F:calcium-dependent phospholipid binding"/>
    <property type="evidence" value="ECO:0007669"/>
    <property type="project" value="TreeGrafter"/>
</dbReference>
<evidence type="ECO:0000313" key="4">
    <source>
        <dbReference type="EMBL" id="CAG9860543.1"/>
    </source>
</evidence>
<dbReference type="FunFam" id="2.60.40.150:FF:000294">
    <property type="entry name" value="Synaptotagmin 1-like Protein"/>
    <property type="match status" value="1"/>
</dbReference>
<feature type="domain" description="C2" evidence="3">
    <location>
        <begin position="393"/>
        <end position="527"/>
    </location>
</feature>
<dbReference type="InterPro" id="IPR000008">
    <property type="entry name" value="C2_dom"/>
</dbReference>
<dbReference type="AlphaFoldDB" id="A0A9N9TQV8"/>
<dbReference type="GO" id="GO:0098793">
    <property type="term" value="C:presynapse"/>
    <property type="evidence" value="ECO:0007669"/>
    <property type="project" value="GOC"/>
</dbReference>
<dbReference type="Gene3D" id="2.60.40.150">
    <property type="entry name" value="C2 domain"/>
    <property type="match status" value="2"/>
</dbReference>
<keyword evidence="2" id="KW-1133">Transmembrane helix</keyword>
<dbReference type="GO" id="GO:0048791">
    <property type="term" value="P:calcium ion-regulated exocytosis of neurotransmitter"/>
    <property type="evidence" value="ECO:0007669"/>
    <property type="project" value="TreeGrafter"/>
</dbReference>
<keyword evidence="5" id="KW-1185">Reference proteome</keyword>
<accession>A0A9N9TQV8</accession>
<evidence type="ECO:0000313" key="5">
    <source>
        <dbReference type="Proteomes" id="UP001153712"/>
    </source>
</evidence>
<name>A0A9N9TQV8_PHYSR</name>
<feature type="domain" description="C2" evidence="3">
    <location>
        <begin position="263"/>
        <end position="382"/>
    </location>
</feature>
<dbReference type="PANTHER" id="PTHR10024:SF252">
    <property type="entry name" value="SYNAPTOTAGMIN-12"/>
    <property type="match status" value="1"/>
</dbReference>
<gene>
    <name evidence="4" type="ORF">PHYEVI_LOCUS6895</name>
</gene>
<organism evidence="4 5">
    <name type="scientific">Phyllotreta striolata</name>
    <name type="common">Striped flea beetle</name>
    <name type="synonym">Crioceris striolata</name>
    <dbReference type="NCBI Taxonomy" id="444603"/>
    <lineage>
        <taxon>Eukaryota</taxon>
        <taxon>Metazoa</taxon>
        <taxon>Ecdysozoa</taxon>
        <taxon>Arthropoda</taxon>
        <taxon>Hexapoda</taxon>
        <taxon>Insecta</taxon>
        <taxon>Pterygota</taxon>
        <taxon>Neoptera</taxon>
        <taxon>Endopterygota</taxon>
        <taxon>Coleoptera</taxon>
        <taxon>Polyphaga</taxon>
        <taxon>Cucujiformia</taxon>
        <taxon>Chrysomeloidea</taxon>
        <taxon>Chrysomelidae</taxon>
        <taxon>Galerucinae</taxon>
        <taxon>Alticini</taxon>
        <taxon>Phyllotreta</taxon>
    </lineage>
</organism>
<dbReference type="PANTHER" id="PTHR10024">
    <property type="entry name" value="SYNAPTOTAGMIN"/>
    <property type="match status" value="1"/>
</dbReference>
<reference evidence="4" key="1">
    <citation type="submission" date="2022-01" db="EMBL/GenBank/DDBJ databases">
        <authorList>
            <person name="King R."/>
        </authorList>
    </citation>
    <scope>NUCLEOTIDE SEQUENCE</scope>
</reference>
<dbReference type="GO" id="GO:0030276">
    <property type="term" value="F:clathrin binding"/>
    <property type="evidence" value="ECO:0007669"/>
    <property type="project" value="TreeGrafter"/>
</dbReference>
<dbReference type="SMART" id="SM00239">
    <property type="entry name" value="C2"/>
    <property type="match status" value="2"/>
</dbReference>
<sequence length="541" mass="60512">MGNIQLAIIIFCLIAILLLIFLAFFHSVDIVRKIQTWIQSNKEEKASLTKLKGLYNANGYLVHSDSDIQLNCSTGSFKRFDSVDRDFRITVTANRPTDDWNRFQGDDSIPPQPLRPAPVPLTISPAVKEEPDVTSPKKQCRYHESSFIEKTSICPIPRPVSSINMTALLSQSSLPHNLTPPPSPSISQLPESNASRYQYSTPVKISGLYGQPQPQPQPPAVPDSPTFAVEDVEVVPVNLKRAISCESVCSDSSVALGDLEFNITGYLCIGLEYDSECWDLIVNVLEAKELRGIIKRDGNLDTYVRVSLLPDKEATIQTKVYRSTGSPSYKERFLFSMNPREQSQRVLSFHVYCTDFLSHTLVGEGEIRLSDVSLRQPVTTWVTLTDTGQKGTEYGELMFSVSYLPTAERLTVVVVKARNLNFTTDTPGDVFVKVYLMQHNKKIIKKRTSIKKGEKCLIFNESMMFSVPAHTLQTIQLRLTVAECCADDSSNALVIGHVIVGSQANGRSLSHWNQMLTALRKPVAMWHSLKKQSEDHQKLNT</sequence>
<proteinExistence type="predicted"/>
<dbReference type="PROSITE" id="PS50004">
    <property type="entry name" value="C2"/>
    <property type="match status" value="2"/>
</dbReference>
<evidence type="ECO:0000256" key="2">
    <source>
        <dbReference type="SAM" id="Phobius"/>
    </source>
</evidence>
<feature type="region of interest" description="Disordered" evidence="1">
    <location>
        <begin position="173"/>
        <end position="193"/>
    </location>
</feature>
<evidence type="ECO:0000259" key="3">
    <source>
        <dbReference type="PROSITE" id="PS50004"/>
    </source>
</evidence>
<protein>
    <recommendedName>
        <fullName evidence="3">C2 domain-containing protein</fullName>
    </recommendedName>
</protein>
<dbReference type="GO" id="GO:0005886">
    <property type="term" value="C:plasma membrane"/>
    <property type="evidence" value="ECO:0007669"/>
    <property type="project" value="TreeGrafter"/>
</dbReference>
<dbReference type="InterPro" id="IPR035892">
    <property type="entry name" value="C2_domain_sf"/>
</dbReference>
<evidence type="ECO:0000256" key="1">
    <source>
        <dbReference type="SAM" id="MobiDB-lite"/>
    </source>
</evidence>
<dbReference type="GO" id="GO:0048488">
    <property type="term" value="P:synaptic vesicle endocytosis"/>
    <property type="evidence" value="ECO:0007669"/>
    <property type="project" value="TreeGrafter"/>
</dbReference>
<keyword evidence="2" id="KW-0472">Membrane</keyword>
<dbReference type="Pfam" id="PF00168">
    <property type="entry name" value="C2"/>
    <property type="match status" value="2"/>
</dbReference>
<dbReference type="EMBL" id="OU900096">
    <property type="protein sequence ID" value="CAG9860543.1"/>
    <property type="molecule type" value="Genomic_DNA"/>
</dbReference>
<feature type="transmembrane region" description="Helical" evidence="2">
    <location>
        <begin position="6"/>
        <end position="25"/>
    </location>
</feature>
<dbReference type="OrthoDB" id="67700at2759"/>
<dbReference type="SUPFAM" id="SSF49562">
    <property type="entry name" value="C2 domain (Calcium/lipid-binding domain, CaLB)"/>
    <property type="match status" value="2"/>
</dbReference>